<keyword evidence="3" id="KW-1185">Reference proteome</keyword>
<proteinExistence type="predicted"/>
<reference evidence="4" key="1">
    <citation type="submission" date="2022-11" db="UniProtKB">
        <authorList>
            <consortium name="WormBaseParasite"/>
        </authorList>
    </citation>
    <scope>IDENTIFICATION</scope>
</reference>
<dbReference type="WBParaSite" id="Gr19_v10_g8218.t1">
    <property type="protein sequence ID" value="Gr19_v10_g8218.t1"/>
    <property type="gene ID" value="Gr19_v10_g8218"/>
</dbReference>
<evidence type="ECO:0000313" key="3">
    <source>
        <dbReference type="Proteomes" id="UP000887572"/>
    </source>
</evidence>
<name>A0A914IAN5_GLORO</name>
<dbReference type="AlphaFoldDB" id="A0A914IAN5"/>
<evidence type="ECO:0000256" key="2">
    <source>
        <dbReference type="SAM" id="SignalP"/>
    </source>
</evidence>
<accession>A0A914IAN5</accession>
<feature type="region of interest" description="Disordered" evidence="1">
    <location>
        <begin position="78"/>
        <end position="106"/>
    </location>
</feature>
<sequence length="146" mass="16403">MLLLLLSVLVHSAFGQQLPQLQHERKNPMKNANAVDEEMLSNAKVAQSPAASHQLLFNRLSDAKDRFVHSQLAKMMAMEEEEGNGQRRSGAGGGGIERRIPRPQRRWLMRTQELKDGSGGDQYVKRVVSESELNSLLKNAWLGKKK</sequence>
<dbReference type="Proteomes" id="UP000887572">
    <property type="component" value="Unplaced"/>
</dbReference>
<evidence type="ECO:0000256" key="1">
    <source>
        <dbReference type="SAM" id="MobiDB-lite"/>
    </source>
</evidence>
<keyword evidence="2" id="KW-0732">Signal</keyword>
<feature type="chain" id="PRO_5037529579" evidence="2">
    <location>
        <begin position="16"/>
        <end position="146"/>
    </location>
</feature>
<evidence type="ECO:0000313" key="4">
    <source>
        <dbReference type="WBParaSite" id="Gr19_v10_g8218.t1"/>
    </source>
</evidence>
<feature type="signal peptide" evidence="2">
    <location>
        <begin position="1"/>
        <end position="15"/>
    </location>
</feature>
<protein>
    <submittedName>
        <fullName evidence="4">Uncharacterized protein</fullName>
    </submittedName>
</protein>
<organism evidence="3 4">
    <name type="scientific">Globodera rostochiensis</name>
    <name type="common">Golden nematode worm</name>
    <name type="synonym">Heterodera rostochiensis</name>
    <dbReference type="NCBI Taxonomy" id="31243"/>
    <lineage>
        <taxon>Eukaryota</taxon>
        <taxon>Metazoa</taxon>
        <taxon>Ecdysozoa</taxon>
        <taxon>Nematoda</taxon>
        <taxon>Chromadorea</taxon>
        <taxon>Rhabditida</taxon>
        <taxon>Tylenchina</taxon>
        <taxon>Tylenchomorpha</taxon>
        <taxon>Tylenchoidea</taxon>
        <taxon>Heteroderidae</taxon>
        <taxon>Heteroderinae</taxon>
        <taxon>Globodera</taxon>
    </lineage>
</organism>